<dbReference type="GO" id="GO:0003924">
    <property type="term" value="F:GTPase activity"/>
    <property type="evidence" value="ECO:0007669"/>
    <property type="project" value="InterPro"/>
</dbReference>
<evidence type="ECO:0000256" key="6">
    <source>
        <dbReference type="PIRSR" id="PIRSR601019-1"/>
    </source>
</evidence>
<feature type="binding site" evidence="6">
    <location>
        <begin position="258"/>
        <end position="264"/>
    </location>
    <ligand>
        <name>GTP</name>
        <dbReference type="ChEBI" id="CHEBI:37565"/>
    </ligand>
</feature>
<keyword evidence="4 6" id="KW-0342">GTP-binding</keyword>
<evidence type="ECO:0000313" key="10">
    <source>
        <dbReference type="Proteomes" id="UP001224775"/>
    </source>
</evidence>
<keyword evidence="1 7" id="KW-0479">Metal-binding</keyword>
<feature type="region of interest" description="Disordered" evidence="8">
    <location>
        <begin position="35"/>
        <end position="57"/>
    </location>
</feature>
<sequence length="850" mass="95831">MGYRKARKKKPRRLDGGCELLCDPTITASVAFTNARGSAPPEVDPPSSHGGAPLPVSAETRTIDNQLERMRQEEEGKIKMLLLGAGESGKSTIFKQMRLLYGTELSDDDLRMYGVVARSNVVVAVRKLCSHLRALGLEEELDLESHENEDFDDGMTCRQAYDELIAYLVDNTAPPMEMVVNEGDWVGQSPRAGMSATNDANSFLAHHESIRILWQSKTMKKVWTQRAAVNVIDSHKEYFNDIDRLASPNYKPTTLDVLIARVRTTQVVQERYRIDGIEFEMYDVGGQRSERRKWIDCFDQVTAVIFVVALSEYDQTLAEAKRTNRMVEALALFRHVCNNRAFDNTTIMLFMNKMDIFREKIMYSDIAAQREFSDYAGPTKDFDHGVAYFIQKFKDCLLEEFDDSCVHVTCATDTSNVKFVLDKTRKTIISPAEVAPPPSSGGGGGAPPQAAAAAQSDSRSIDNQLERMKQEEEGKIKMLLLGAGESGKSTIFKQMRLLYGTERSDDDLRMYGVVARSNIVVAVRKLCSHLRNLGLEEELDRESRENEDLEEGDHSAMTCRQAYDELMAYLVDNTATAAEMEGGGGGAGGKDWVGQSPRAGLAANNDAKQFLAHHESIRILWQSNTMKQVWAKRSAVNIIDSHKEYLNDIPRMASPDYRPTTQDVLIARVRTTQVVMERYRIDGIDFEMYDVGGQRSERRKWIDCFDQVTAVIFVAALSEYDQTLAEAKRTNRMVEALELFRSVCNNRAFANTSIMLFLNKKDIFAEKILYSDIAAQRPFCDYAGPTKDFDHGVLYFIQKFKDCLIDDEFNDSFIHVTCATDTNNMEFVLDSTRTIIMTDNLKRSGFLGAD</sequence>
<gene>
    <name evidence="9" type="ORF">QTG54_010781</name>
</gene>
<dbReference type="AlphaFoldDB" id="A0AAD8Y4N7"/>
<evidence type="ECO:0000256" key="7">
    <source>
        <dbReference type="PIRSR" id="PIRSR601019-2"/>
    </source>
</evidence>
<dbReference type="Proteomes" id="UP001224775">
    <property type="component" value="Unassembled WGS sequence"/>
</dbReference>
<keyword evidence="5" id="KW-0807">Transducer</keyword>
<feature type="binding site" evidence="7">
    <location>
        <position position="91"/>
    </location>
    <ligand>
        <name>Mg(2+)</name>
        <dbReference type="ChEBI" id="CHEBI:18420"/>
    </ligand>
</feature>
<feature type="binding site" evidence="6">
    <location>
        <begin position="283"/>
        <end position="287"/>
    </location>
    <ligand>
        <name>GTP</name>
        <dbReference type="ChEBI" id="CHEBI:37565"/>
    </ligand>
</feature>
<dbReference type="PROSITE" id="PS51882">
    <property type="entry name" value="G_ALPHA"/>
    <property type="match status" value="2"/>
</dbReference>
<dbReference type="InterPro" id="IPR011025">
    <property type="entry name" value="GproteinA_insert"/>
</dbReference>
<evidence type="ECO:0000256" key="1">
    <source>
        <dbReference type="ARBA" id="ARBA00022723"/>
    </source>
</evidence>
<dbReference type="EMBL" id="JATAAI010000020">
    <property type="protein sequence ID" value="KAK1738751.1"/>
    <property type="molecule type" value="Genomic_DNA"/>
</dbReference>
<dbReference type="CDD" id="cd00066">
    <property type="entry name" value="G-alpha"/>
    <property type="match status" value="2"/>
</dbReference>
<dbReference type="GO" id="GO:0046872">
    <property type="term" value="F:metal ion binding"/>
    <property type="evidence" value="ECO:0007669"/>
    <property type="project" value="UniProtKB-KW"/>
</dbReference>
<keyword evidence="2 6" id="KW-0547">Nucleotide-binding</keyword>
<feature type="binding site" evidence="6">
    <location>
        <begin position="87"/>
        <end position="92"/>
    </location>
    <ligand>
        <name>GTP</name>
        <dbReference type="ChEBI" id="CHEBI:37565"/>
    </ligand>
</feature>
<dbReference type="PANTHER" id="PTHR10218:SF302">
    <property type="entry name" value="GUANINE NUCLEOTIDE-BINDING PROTEIN ALPHA-5 SUBUNIT"/>
    <property type="match status" value="1"/>
</dbReference>
<dbReference type="Gene3D" id="3.40.50.300">
    <property type="entry name" value="P-loop containing nucleotide triphosphate hydrolases"/>
    <property type="match status" value="3"/>
</dbReference>
<feature type="binding site" evidence="7">
    <location>
        <position position="264"/>
    </location>
    <ligand>
        <name>Mg(2+)</name>
        <dbReference type="ChEBI" id="CHEBI:18420"/>
    </ligand>
</feature>
<dbReference type="GO" id="GO:0007010">
    <property type="term" value="P:cytoskeleton organization"/>
    <property type="evidence" value="ECO:0007669"/>
    <property type="project" value="UniProtKB-ARBA"/>
</dbReference>
<feature type="compositionally biased region" description="Low complexity" evidence="8">
    <location>
        <begin position="447"/>
        <end position="456"/>
    </location>
</feature>
<evidence type="ECO:0000256" key="2">
    <source>
        <dbReference type="ARBA" id="ARBA00022741"/>
    </source>
</evidence>
<dbReference type="GO" id="GO:0005525">
    <property type="term" value="F:GTP binding"/>
    <property type="evidence" value="ECO:0007669"/>
    <property type="project" value="UniProtKB-KW"/>
</dbReference>
<accession>A0AAD8Y4N7</accession>
<dbReference type="GO" id="GO:0031683">
    <property type="term" value="F:G-protein beta/gamma-subunit complex binding"/>
    <property type="evidence" value="ECO:0007669"/>
    <property type="project" value="InterPro"/>
</dbReference>
<evidence type="ECO:0000256" key="4">
    <source>
        <dbReference type="ARBA" id="ARBA00023134"/>
    </source>
</evidence>
<dbReference type="PANTHER" id="PTHR10218">
    <property type="entry name" value="GTP-BINDING PROTEIN ALPHA SUBUNIT"/>
    <property type="match status" value="1"/>
</dbReference>
<dbReference type="GO" id="GO:0007188">
    <property type="term" value="P:adenylate cyclase-modulating G protein-coupled receptor signaling pathway"/>
    <property type="evidence" value="ECO:0007669"/>
    <property type="project" value="TreeGrafter"/>
</dbReference>
<dbReference type="Pfam" id="PF00503">
    <property type="entry name" value="G-alpha"/>
    <property type="match status" value="2"/>
</dbReference>
<feature type="binding site" evidence="6">
    <location>
        <begin position="233"/>
        <end position="234"/>
    </location>
    <ligand>
        <name>GTP</name>
        <dbReference type="ChEBI" id="CHEBI:37565"/>
    </ligand>
</feature>
<keyword evidence="3 7" id="KW-0460">Magnesium</keyword>
<reference evidence="9" key="1">
    <citation type="submission" date="2023-06" db="EMBL/GenBank/DDBJ databases">
        <title>Survivors Of The Sea: Transcriptome response of Skeletonema marinoi to long-term dormancy.</title>
        <authorList>
            <person name="Pinder M.I.M."/>
            <person name="Kourtchenko O."/>
            <person name="Robertson E.K."/>
            <person name="Larsson T."/>
            <person name="Maumus F."/>
            <person name="Osuna-Cruz C.M."/>
            <person name="Vancaester E."/>
            <person name="Stenow R."/>
            <person name="Vandepoele K."/>
            <person name="Ploug H."/>
            <person name="Bruchert V."/>
            <person name="Godhe A."/>
            <person name="Topel M."/>
        </authorList>
    </citation>
    <scope>NUCLEOTIDE SEQUENCE</scope>
    <source>
        <strain evidence="9">R05AC</strain>
    </source>
</reference>
<dbReference type="InterPro" id="IPR027417">
    <property type="entry name" value="P-loop_NTPase"/>
</dbReference>
<feature type="region of interest" description="Disordered" evidence="8">
    <location>
        <begin position="430"/>
        <end position="460"/>
    </location>
</feature>
<evidence type="ECO:0000256" key="3">
    <source>
        <dbReference type="ARBA" id="ARBA00022842"/>
    </source>
</evidence>
<dbReference type="SMART" id="SM00275">
    <property type="entry name" value="G_alpha"/>
    <property type="match status" value="2"/>
</dbReference>
<dbReference type="GO" id="GO:0005834">
    <property type="term" value="C:heterotrimeric G-protein complex"/>
    <property type="evidence" value="ECO:0007669"/>
    <property type="project" value="TreeGrafter"/>
</dbReference>
<evidence type="ECO:0000313" key="9">
    <source>
        <dbReference type="EMBL" id="KAK1738751.1"/>
    </source>
</evidence>
<dbReference type="FunFam" id="3.40.50.300:FF:000692">
    <property type="entry name" value="Guanine nucleotide-binding protein subunit alpha"/>
    <property type="match status" value="1"/>
</dbReference>
<dbReference type="GO" id="GO:0005737">
    <property type="term" value="C:cytoplasm"/>
    <property type="evidence" value="ECO:0007669"/>
    <property type="project" value="TreeGrafter"/>
</dbReference>
<dbReference type="SUPFAM" id="SSF47895">
    <property type="entry name" value="Transducin (alpha subunit), insertion domain"/>
    <property type="match status" value="2"/>
</dbReference>
<evidence type="ECO:0000256" key="5">
    <source>
        <dbReference type="ARBA" id="ARBA00023224"/>
    </source>
</evidence>
<keyword evidence="10" id="KW-1185">Reference proteome</keyword>
<organism evidence="9 10">
    <name type="scientific">Skeletonema marinoi</name>
    <dbReference type="NCBI Taxonomy" id="267567"/>
    <lineage>
        <taxon>Eukaryota</taxon>
        <taxon>Sar</taxon>
        <taxon>Stramenopiles</taxon>
        <taxon>Ochrophyta</taxon>
        <taxon>Bacillariophyta</taxon>
        <taxon>Coscinodiscophyceae</taxon>
        <taxon>Thalassiosirophycidae</taxon>
        <taxon>Thalassiosirales</taxon>
        <taxon>Skeletonemataceae</taxon>
        <taxon>Skeletonema</taxon>
        <taxon>Skeletonema marinoi-dohrnii complex</taxon>
    </lineage>
</organism>
<dbReference type="FunFam" id="3.40.50.300:FF:002307">
    <property type="entry name" value="Guanine nucleotide-binding protein G(k) subunit alpha"/>
    <property type="match status" value="1"/>
</dbReference>
<dbReference type="SUPFAM" id="SSF52540">
    <property type="entry name" value="P-loop containing nucleoside triphosphate hydrolases"/>
    <property type="match status" value="2"/>
</dbReference>
<dbReference type="PRINTS" id="PR00318">
    <property type="entry name" value="GPROTEINA"/>
</dbReference>
<feature type="binding site" evidence="6">
    <location>
        <position position="411"/>
    </location>
    <ligand>
        <name>GTP</name>
        <dbReference type="ChEBI" id="CHEBI:37565"/>
    </ligand>
</feature>
<name>A0AAD8Y4N7_9STRA</name>
<feature type="binding site" evidence="6">
    <location>
        <begin position="352"/>
        <end position="355"/>
    </location>
    <ligand>
        <name>GTP</name>
        <dbReference type="ChEBI" id="CHEBI:37565"/>
    </ligand>
</feature>
<proteinExistence type="predicted"/>
<evidence type="ECO:0000256" key="8">
    <source>
        <dbReference type="SAM" id="MobiDB-lite"/>
    </source>
</evidence>
<comment type="caution">
    <text evidence="9">The sequence shown here is derived from an EMBL/GenBank/DDBJ whole genome shotgun (WGS) entry which is preliminary data.</text>
</comment>
<dbReference type="Gene3D" id="1.10.400.10">
    <property type="entry name" value="GI Alpha 1, domain 2-like"/>
    <property type="match status" value="1"/>
</dbReference>
<dbReference type="InterPro" id="IPR001019">
    <property type="entry name" value="Gprotein_alpha_su"/>
</dbReference>
<dbReference type="GO" id="GO:0001664">
    <property type="term" value="F:G protein-coupled receptor binding"/>
    <property type="evidence" value="ECO:0007669"/>
    <property type="project" value="TreeGrafter"/>
</dbReference>
<protein>
    <submittedName>
        <fullName evidence="9">Guanine nucleotide-binding protein subunit alpha</fullName>
    </submittedName>
</protein>